<evidence type="ECO:0000256" key="1">
    <source>
        <dbReference type="SAM" id="MobiDB-lite"/>
    </source>
</evidence>
<dbReference type="EMBL" id="QPJO01000001">
    <property type="protein sequence ID" value="RCW94007.1"/>
    <property type="molecule type" value="Genomic_DNA"/>
</dbReference>
<keyword evidence="2" id="KW-1133">Transmembrane helix</keyword>
<dbReference type="RefSeq" id="WP_114308484.1">
    <property type="nucleotide sequence ID" value="NZ_QPJO01000001.1"/>
</dbReference>
<reference evidence="3 4" key="1">
    <citation type="submission" date="2018-07" db="EMBL/GenBank/DDBJ databases">
        <title>Genomic Encyclopedia of Type Strains, Phase III (KMG-III): the genomes of soil and plant-associated and newly described type strains.</title>
        <authorList>
            <person name="Whitman W."/>
        </authorList>
    </citation>
    <scope>NUCLEOTIDE SEQUENCE [LARGE SCALE GENOMIC DNA]</scope>
    <source>
        <strain evidence="3 4">CECT 7958</strain>
    </source>
</reference>
<keyword evidence="4" id="KW-1185">Reference proteome</keyword>
<accession>A0A368ZLK7</accession>
<feature type="transmembrane region" description="Helical" evidence="2">
    <location>
        <begin position="7"/>
        <end position="26"/>
    </location>
</feature>
<dbReference type="GO" id="GO:0005886">
    <property type="term" value="C:plasma membrane"/>
    <property type="evidence" value="ECO:0007669"/>
    <property type="project" value="TreeGrafter"/>
</dbReference>
<dbReference type="InterPro" id="IPR052894">
    <property type="entry name" value="AsmA-related"/>
</dbReference>
<proteinExistence type="predicted"/>
<keyword evidence="2" id="KW-0472">Membrane</keyword>
<feature type="compositionally biased region" description="Polar residues" evidence="1">
    <location>
        <begin position="879"/>
        <end position="891"/>
    </location>
</feature>
<dbReference type="PANTHER" id="PTHR30441:SF8">
    <property type="entry name" value="DUF748 DOMAIN-CONTAINING PROTEIN"/>
    <property type="match status" value="1"/>
</dbReference>
<evidence type="ECO:0000256" key="2">
    <source>
        <dbReference type="SAM" id="Phobius"/>
    </source>
</evidence>
<dbReference type="PANTHER" id="PTHR30441">
    <property type="entry name" value="DUF748 DOMAIN-CONTAINING PROTEIN"/>
    <property type="match status" value="1"/>
</dbReference>
<dbReference type="Proteomes" id="UP000253436">
    <property type="component" value="Unassembled WGS sequence"/>
</dbReference>
<evidence type="ECO:0000313" key="4">
    <source>
        <dbReference type="Proteomes" id="UP000253436"/>
    </source>
</evidence>
<dbReference type="OrthoDB" id="596403at2"/>
<comment type="caution">
    <text evidence="3">The sequence shown here is derived from an EMBL/GenBank/DDBJ whole genome shotgun (WGS) entry which is preliminary data.</text>
</comment>
<gene>
    <name evidence="3" type="ORF">DFQ08_101808</name>
</gene>
<keyword evidence="2" id="KW-0812">Transmembrane</keyword>
<dbReference type="GO" id="GO:0090313">
    <property type="term" value="P:regulation of protein targeting to membrane"/>
    <property type="evidence" value="ECO:0007669"/>
    <property type="project" value="TreeGrafter"/>
</dbReference>
<name>A0A368ZLK7_9FLAO</name>
<sequence length="891" mass="96607">MKKLLKIIGIIAVLFLAILIAIPFVLESKIDSIVQNYADENLNADLSFDDISLSLISSFPKASISVDNLKIINRAPFEGETLATAQSLSFEMGMMQLLNGTDTPLEVNEIIANELLLVIKTNNTGAVNYDIVKESTTPESTTTASESTASFSFDIEHYELNNSAFTYIDDTSNMAFYLTEINHFGTGIFSGNTSELDTETEAHVSFVMDSTAYLSNNTVKLDALIDLDLDQQKYTFKENKAFINALPLEFDGYIQLVEAGQQIDLSFKNPGATFKDFLALIPEAYAKDVADVSTTGNFTVNGIVKGLVSEETIPTLDINLLSENASFKFPQLPKSVKNIGIDVSIKNSTGNVDDTFVNIDKFNFQIDEDLFKAKASLKNVTKNMLVAAQLEGVLNLGHLSQAYPIELENELSGILKANMSTSFDMEAIETNAYQRIKSTGEIGLSDFVFSSEEILNPIQINSANLTFKPGTVSLNSFDAYTGNSDFSATGTINNLLGFMLSDKNLKGNFSLNSNTFALSDFMTEETTTQETSENNTTTTSANAEALKIPAFLDCTISANAKTVVYDNLNLKNVKGQLVIKDQTARLENMTTDIFNGQLGITGNVSTKGEKPTFDVQLGMENFDISQSFSDLEMLKALAPIAKVLQGKFNSTIDISGYLDDSFAPDLSTISGSALAKILTDEINTSNSPLLTSLDSKLDFIDLEGLNLKDIVANLSFKNGNVAVKPFTLSYKDIPIEISGSHSFSNTMNYNAVLQVPAKYLGRDVNQLIGKINDSEVSNLSIPVTANIGGTFSSPNVQTDLASGVTNLTKQLIEIEKQKLIDQGKDKVKNLLSGLTNGNNKDTKTDSTATATETTEDQTTKDKVKEGVSNILGGLLGGSKKTTTAQDSTKTN</sequence>
<dbReference type="AlphaFoldDB" id="A0A368ZLK7"/>
<feature type="region of interest" description="Disordered" evidence="1">
    <location>
        <begin position="831"/>
        <end position="891"/>
    </location>
</feature>
<evidence type="ECO:0000313" key="3">
    <source>
        <dbReference type="EMBL" id="RCW94007.1"/>
    </source>
</evidence>
<organism evidence="3 4">
    <name type="scientific">Winogradskyella arenosi</name>
    <dbReference type="NCBI Taxonomy" id="533325"/>
    <lineage>
        <taxon>Bacteria</taxon>
        <taxon>Pseudomonadati</taxon>
        <taxon>Bacteroidota</taxon>
        <taxon>Flavobacteriia</taxon>
        <taxon>Flavobacteriales</taxon>
        <taxon>Flavobacteriaceae</taxon>
        <taxon>Winogradskyella</taxon>
    </lineage>
</organism>
<protein>
    <submittedName>
        <fullName evidence="3">AsmA-like protein</fullName>
    </submittedName>
</protein>